<evidence type="ECO:0000313" key="3">
    <source>
        <dbReference type="Proteomes" id="UP000077115"/>
    </source>
</evidence>
<keyword evidence="1" id="KW-0853">WD repeat</keyword>
<evidence type="ECO:0000313" key="2">
    <source>
        <dbReference type="EMBL" id="OAJ39773.1"/>
    </source>
</evidence>
<dbReference type="InterPro" id="IPR053299">
    <property type="entry name" value="ASTRA_WD_repeat"/>
</dbReference>
<dbReference type="InterPro" id="IPR015943">
    <property type="entry name" value="WD40/YVTN_repeat-like_dom_sf"/>
</dbReference>
<dbReference type="InterPro" id="IPR001680">
    <property type="entry name" value="WD40_rpt"/>
</dbReference>
<sequence length="370" mass="41748">MAAQHLPSPEDSMCDNINISLQSFQEDYTTELAHLMSVFYTAPTLVKEQILSLFLDCCGPKELRFLHAQLMHRGSHGIDMLRLLPIEIGQRILIFSDLATLGKVQQGAAYSPTTKMTVPELKRICKMMRQRDLSWQRCRPVRWDIFPHSDKVTALRIHHDILFDALVISSYISNMCVLCREVAIWNMTTGERIQMSTHHTNSVLSICLDNDCVYTGGADSGLYCWDWKQGHLTGVIAGHHGKISSIAIGQTSCLKDFLFSCSYDGTLTVWNKKTFQSLATLNFGQPLKCLDLFLNVMAIATDQTITLVDVEIDLTHKPHIGVVFNNRRELQLEMTAGITAAHYGCIAMNRGYLVSYAHDLTLWRGSCWSE</sequence>
<dbReference type="SUPFAM" id="SSF50978">
    <property type="entry name" value="WD40 repeat-like"/>
    <property type="match status" value="1"/>
</dbReference>
<dbReference type="STRING" id="403673.A0A177WI82"/>
<organism evidence="2 3">
    <name type="scientific">Batrachochytrium dendrobatidis (strain JEL423)</name>
    <dbReference type="NCBI Taxonomy" id="403673"/>
    <lineage>
        <taxon>Eukaryota</taxon>
        <taxon>Fungi</taxon>
        <taxon>Fungi incertae sedis</taxon>
        <taxon>Chytridiomycota</taxon>
        <taxon>Chytridiomycota incertae sedis</taxon>
        <taxon>Chytridiomycetes</taxon>
        <taxon>Rhizophydiales</taxon>
        <taxon>Rhizophydiales incertae sedis</taxon>
        <taxon>Batrachochytrium</taxon>
    </lineage>
</organism>
<proteinExistence type="predicted"/>
<accession>A0A177WI82</accession>
<dbReference type="InterPro" id="IPR036322">
    <property type="entry name" value="WD40_repeat_dom_sf"/>
</dbReference>
<dbReference type="OrthoDB" id="2144374at2759"/>
<reference evidence="2 3" key="1">
    <citation type="submission" date="2006-10" db="EMBL/GenBank/DDBJ databases">
        <title>The Genome Sequence of Batrachochytrium dendrobatidis JEL423.</title>
        <authorList>
            <consortium name="The Broad Institute Genome Sequencing Platform"/>
            <person name="Birren B."/>
            <person name="Lander E."/>
            <person name="Galagan J."/>
            <person name="Cuomo C."/>
            <person name="Devon K."/>
            <person name="Jaffe D."/>
            <person name="Butler J."/>
            <person name="Alvarez P."/>
            <person name="Gnerre S."/>
            <person name="Grabherr M."/>
            <person name="Kleber M."/>
            <person name="Mauceli E."/>
            <person name="Brockman W."/>
            <person name="Young S."/>
            <person name="LaButti K."/>
            <person name="Sykes S."/>
            <person name="DeCaprio D."/>
            <person name="Crawford M."/>
            <person name="Koehrsen M."/>
            <person name="Engels R."/>
            <person name="Montgomery P."/>
            <person name="Pearson M."/>
            <person name="Howarth C."/>
            <person name="Larson L."/>
            <person name="White J."/>
            <person name="O'Leary S."/>
            <person name="Kodira C."/>
            <person name="Zeng Q."/>
            <person name="Yandava C."/>
            <person name="Alvarado L."/>
            <person name="Longcore J."/>
            <person name="James T."/>
        </authorList>
    </citation>
    <scope>NUCLEOTIDE SEQUENCE [LARGE SCALE GENOMIC DNA]</scope>
    <source>
        <strain evidence="2 3">JEL423</strain>
    </source>
</reference>
<dbReference type="PANTHER" id="PTHR44156">
    <property type="entry name" value="SUPERNUMERARY LIMBS, ISOFORM B-RELATED"/>
    <property type="match status" value="1"/>
</dbReference>
<dbReference type="EMBL" id="DS022303">
    <property type="protein sequence ID" value="OAJ39773.1"/>
    <property type="molecule type" value="Genomic_DNA"/>
</dbReference>
<name>A0A177WI82_BATDL</name>
<dbReference type="Gene3D" id="2.130.10.10">
    <property type="entry name" value="YVTN repeat-like/Quinoprotein amine dehydrogenase"/>
    <property type="match status" value="1"/>
</dbReference>
<reference evidence="2 3" key="2">
    <citation type="submission" date="2016-05" db="EMBL/GenBank/DDBJ databases">
        <title>Lineage-specific infection strategies underlie the spectrum of fungal disease in amphibians.</title>
        <authorList>
            <person name="Cuomo C.A."/>
            <person name="Farrer R.A."/>
            <person name="James T."/>
            <person name="Longcore J."/>
            <person name="Birren B."/>
        </authorList>
    </citation>
    <scope>NUCLEOTIDE SEQUENCE [LARGE SCALE GENOMIC DNA]</scope>
    <source>
        <strain evidence="2 3">JEL423</strain>
    </source>
</reference>
<dbReference type="Pfam" id="PF00400">
    <property type="entry name" value="WD40"/>
    <property type="match status" value="2"/>
</dbReference>
<feature type="repeat" description="WD" evidence="1">
    <location>
        <begin position="236"/>
        <end position="280"/>
    </location>
</feature>
<evidence type="ECO:0000256" key="1">
    <source>
        <dbReference type="PROSITE-ProRule" id="PRU00221"/>
    </source>
</evidence>
<protein>
    <submittedName>
        <fullName evidence="2">Uncharacterized protein</fullName>
    </submittedName>
</protein>
<dbReference type="VEuPathDB" id="FungiDB:BDEG_23595"/>
<dbReference type="AlphaFoldDB" id="A0A177WI82"/>
<dbReference type="Proteomes" id="UP000077115">
    <property type="component" value="Unassembled WGS sequence"/>
</dbReference>
<dbReference type="PROSITE" id="PS50082">
    <property type="entry name" value="WD_REPEATS_2"/>
    <property type="match status" value="1"/>
</dbReference>
<dbReference type="SMART" id="SM00320">
    <property type="entry name" value="WD40"/>
    <property type="match status" value="2"/>
</dbReference>
<gene>
    <name evidence="2" type="ORF">BDEG_23595</name>
</gene>